<keyword evidence="3" id="KW-1185">Reference proteome</keyword>
<proteinExistence type="predicted"/>
<evidence type="ECO:0000256" key="1">
    <source>
        <dbReference type="SAM" id="Phobius"/>
    </source>
</evidence>
<dbReference type="Proteomes" id="UP001302329">
    <property type="component" value="Unassembled WGS sequence"/>
</dbReference>
<organism evidence="2 3">
    <name type="scientific">Cyanobium gracile UHCC 0281</name>
    <dbReference type="NCBI Taxonomy" id="3110309"/>
    <lineage>
        <taxon>Bacteria</taxon>
        <taxon>Bacillati</taxon>
        <taxon>Cyanobacteriota</taxon>
        <taxon>Cyanophyceae</taxon>
        <taxon>Synechococcales</taxon>
        <taxon>Prochlorococcaceae</taxon>
        <taxon>Cyanobium</taxon>
    </lineage>
</organism>
<name>A0ABU5SUM5_9CYAN</name>
<dbReference type="RefSeq" id="WP_323356283.1">
    <property type="nucleotide sequence ID" value="NZ_JAYGHY010000014.1"/>
</dbReference>
<feature type="transmembrane region" description="Helical" evidence="1">
    <location>
        <begin position="28"/>
        <end position="50"/>
    </location>
</feature>
<keyword evidence="1" id="KW-1133">Transmembrane helix</keyword>
<sequence length="80" mass="8864">MEDLLQQTLDSAATESALVPSTSADGMVFLLIAALGLLMALVYVPIRLFLTLTARSRRLRLLQRIRKLREDLAQPLAPES</sequence>
<protein>
    <submittedName>
        <fullName evidence="2">Uncharacterized protein</fullName>
    </submittedName>
</protein>
<comment type="caution">
    <text evidence="2">The sequence shown here is derived from an EMBL/GenBank/DDBJ whole genome shotgun (WGS) entry which is preliminary data.</text>
</comment>
<keyword evidence="1" id="KW-0472">Membrane</keyword>
<evidence type="ECO:0000313" key="2">
    <source>
        <dbReference type="EMBL" id="MEA5442198.1"/>
    </source>
</evidence>
<gene>
    <name evidence="2" type="ORF">VB739_06505</name>
</gene>
<reference evidence="2 3" key="1">
    <citation type="submission" date="2023-12" db="EMBL/GenBank/DDBJ databases">
        <title>Baltic Sea Cyanobacteria.</title>
        <authorList>
            <person name="Delbaje E."/>
            <person name="Fewer D.P."/>
            <person name="Shishido T.K."/>
        </authorList>
    </citation>
    <scope>NUCLEOTIDE SEQUENCE [LARGE SCALE GENOMIC DNA]</scope>
    <source>
        <strain evidence="2 3">UHCC 0281</strain>
    </source>
</reference>
<accession>A0ABU5SUM5</accession>
<dbReference type="EMBL" id="JAYGHY010000014">
    <property type="protein sequence ID" value="MEA5442198.1"/>
    <property type="molecule type" value="Genomic_DNA"/>
</dbReference>
<keyword evidence="1" id="KW-0812">Transmembrane</keyword>
<evidence type="ECO:0000313" key="3">
    <source>
        <dbReference type="Proteomes" id="UP001302329"/>
    </source>
</evidence>